<keyword evidence="11" id="KW-0269">Exonuclease</keyword>
<evidence type="ECO:0000313" key="11">
    <source>
        <dbReference type="EMBL" id="SEG49183.1"/>
    </source>
</evidence>
<dbReference type="Gene3D" id="3.60.10.10">
    <property type="entry name" value="Endonuclease/exonuclease/phosphatase"/>
    <property type="match status" value="1"/>
</dbReference>
<evidence type="ECO:0000259" key="10">
    <source>
        <dbReference type="Pfam" id="PF03372"/>
    </source>
</evidence>
<keyword evidence="3" id="KW-0540">Nuclease</keyword>
<keyword evidence="7" id="KW-0460">Magnesium</keyword>
<dbReference type="Pfam" id="PF03372">
    <property type="entry name" value="Exo_endo_phos"/>
    <property type="match status" value="1"/>
</dbReference>
<evidence type="ECO:0000256" key="3">
    <source>
        <dbReference type="ARBA" id="ARBA00022722"/>
    </source>
</evidence>
<proteinExistence type="predicted"/>
<keyword evidence="6 11" id="KW-0378">Hydrolase</keyword>
<dbReference type="EMBL" id="FNVP01000017">
    <property type="protein sequence ID" value="SEG49183.1"/>
    <property type="molecule type" value="Genomic_DNA"/>
</dbReference>
<dbReference type="InterPro" id="IPR005135">
    <property type="entry name" value="Endo/exonuclease/phosphatase"/>
</dbReference>
<dbReference type="GO" id="GO:0006281">
    <property type="term" value="P:DNA repair"/>
    <property type="evidence" value="ECO:0007669"/>
    <property type="project" value="UniProtKB-KW"/>
</dbReference>
<dbReference type="RefSeq" id="WP_104000914.1">
    <property type="nucleotide sequence ID" value="NZ_FNVP01000017.1"/>
</dbReference>
<dbReference type="SUPFAM" id="SSF56219">
    <property type="entry name" value="DNase I-like"/>
    <property type="match status" value="1"/>
</dbReference>
<accession>A0A1H6AKA4</accession>
<sequence>MKNLSWFNKVMFFLNIVLIVLTFIAYVLPFLAPRSFPILAVLTLFMPFFFIMNALFFVYWLLQFKKRMILSGLVLLIGITFINKFYKFSPKDLPVLEKDFTVMSYNVHLFNVFKWIDRDDVPTEILAFVNEKNPDILCIQEYSSSANIDFKVYPHRYIFTDGNNIKTGQAIFSKFPIIDQGSIVFANTTNNIIFADIKKGKDIIRVYNMHLQSLKISPDVSEINENIEAINQNKSEIMFKSIRVAFKQQQEQAEKFMEHKDKCIYPIIICGDMNNSAFSYVYRSVKGKLQDSFEEAGKGFGVTYKFKYYPARIDYIFADDRMKIKKFESFPEFINSDHFPVMARMSFEGE</sequence>
<dbReference type="GO" id="GO:0004527">
    <property type="term" value="F:exonuclease activity"/>
    <property type="evidence" value="ECO:0007669"/>
    <property type="project" value="UniProtKB-KW"/>
</dbReference>
<keyword evidence="9" id="KW-0812">Transmembrane</keyword>
<dbReference type="GO" id="GO:0046872">
    <property type="term" value="F:metal ion binding"/>
    <property type="evidence" value="ECO:0007669"/>
    <property type="project" value="UniProtKB-KW"/>
</dbReference>
<evidence type="ECO:0000256" key="7">
    <source>
        <dbReference type="ARBA" id="ARBA00022842"/>
    </source>
</evidence>
<feature type="domain" description="Endonuclease/exonuclease/phosphatase" evidence="10">
    <location>
        <begin position="103"/>
        <end position="338"/>
    </location>
</feature>
<feature type="transmembrane region" description="Helical" evidence="9">
    <location>
        <begin position="38"/>
        <end position="62"/>
    </location>
</feature>
<evidence type="ECO:0000256" key="5">
    <source>
        <dbReference type="ARBA" id="ARBA00022763"/>
    </source>
</evidence>
<dbReference type="PANTHER" id="PTHR15822">
    <property type="entry name" value="TRAF AND TNF RECEPTOR-ASSOCIATED PROTEIN"/>
    <property type="match status" value="1"/>
</dbReference>
<protein>
    <submittedName>
        <fullName evidence="11">Metal-dependent hydrolase, endonuclease/exonuclease/phosphatase family</fullName>
    </submittedName>
</protein>
<comment type="cofactor">
    <cofactor evidence="2">
        <name>Mg(2+)</name>
        <dbReference type="ChEBI" id="CHEBI:18420"/>
    </cofactor>
</comment>
<dbReference type="Proteomes" id="UP000236737">
    <property type="component" value="Unassembled WGS sequence"/>
</dbReference>
<organism evidence="11 12">
    <name type="scientific">Flavobacterium urumqiense</name>
    <dbReference type="NCBI Taxonomy" id="935224"/>
    <lineage>
        <taxon>Bacteria</taxon>
        <taxon>Pseudomonadati</taxon>
        <taxon>Bacteroidota</taxon>
        <taxon>Flavobacteriia</taxon>
        <taxon>Flavobacteriales</taxon>
        <taxon>Flavobacteriaceae</taxon>
        <taxon>Flavobacterium</taxon>
    </lineage>
</organism>
<comment type="cofactor">
    <cofactor evidence="1">
        <name>Mn(2+)</name>
        <dbReference type="ChEBI" id="CHEBI:29035"/>
    </cofactor>
</comment>
<dbReference type="InterPro" id="IPR036691">
    <property type="entry name" value="Endo/exonu/phosph_ase_sf"/>
</dbReference>
<evidence type="ECO:0000256" key="6">
    <source>
        <dbReference type="ARBA" id="ARBA00022801"/>
    </source>
</evidence>
<dbReference type="CDD" id="cd09084">
    <property type="entry name" value="EEP-2"/>
    <property type="match status" value="1"/>
</dbReference>
<gene>
    <name evidence="11" type="ORF">SAMN04488130_11730</name>
</gene>
<feature type="transmembrane region" description="Helical" evidence="9">
    <location>
        <begin position="69"/>
        <end position="86"/>
    </location>
</feature>
<dbReference type="InterPro" id="IPR051547">
    <property type="entry name" value="TDP2-like"/>
</dbReference>
<evidence type="ECO:0000256" key="9">
    <source>
        <dbReference type="SAM" id="Phobius"/>
    </source>
</evidence>
<evidence type="ECO:0000313" key="12">
    <source>
        <dbReference type="Proteomes" id="UP000236737"/>
    </source>
</evidence>
<keyword evidence="9" id="KW-0472">Membrane</keyword>
<keyword evidence="11" id="KW-0255">Endonuclease</keyword>
<dbReference type="PANTHER" id="PTHR15822:SF4">
    <property type="entry name" value="TYROSYL-DNA PHOSPHODIESTERASE 2"/>
    <property type="match status" value="1"/>
</dbReference>
<keyword evidence="4" id="KW-0479">Metal-binding</keyword>
<keyword evidence="8" id="KW-0234">DNA repair</keyword>
<evidence type="ECO:0000256" key="4">
    <source>
        <dbReference type="ARBA" id="ARBA00022723"/>
    </source>
</evidence>
<name>A0A1H6AKA4_9FLAO</name>
<dbReference type="AlphaFoldDB" id="A0A1H6AKA4"/>
<dbReference type="OrthoDB" id="635146at2"/>
<evidence type="ECO:0000256" key="2">
    <source>
        <dbReference type="ARBA" id="ARBA00001946"/>
    </source>
</evidence>
<evidence type="ECO:0000256" key="1">
    <source>
        <dbReference type="ARBA" id="ARBA00001936"/>
    </source>
</evidence>
<keyword evidence="5" id="KW-0227">DNA damage</keyword>
<keyword evidence="12" id="KW-1185">Reference proteome</keyword>
<reference evidence="12" key="1">
    <citation type="submission" date="2016-10" db="EMBL/GenBank/DDBJ databases">
        <authorList>
            <person name="Varghese N."/>
            <person name="Submissions S."/>
        </authorList>
    </citation>
    <scope>NUCLEOTIDE SEQUENCE [LARGE SCALE GENOMIC DNA]</scope>
    <source>
        <strain evidence="12">CGMCC 1.9230</strain>
    </source>
</reference>
<keyword evidence="9" id="KW-1133">Transmembrane helix</keyword>
<feature type="transmembrane region" description="Helical" evidence="9">
    <location>
        <begin position="12"/>
        <end position="32"/>
    </location>
</feature>
<evidence type="ECO:0000256" key="8">
    <source>
        <dbReference type="ARBA" id="ARBA00023204"/>
    </source>
</evidence>
<dbReference type="GO" id="GO:0004519">
    <property type="term" value="F:endonuclease activity"/>
    <property type="evidence" value="ECO:0007669"/>
    <property type="project" value="UniProtKB-KW"/>
</dbReference>